<dbReference type="FunFam" id="3.40.50.720:FF:000173">
    <property type="entry name" value="3-oxoacyl-[acyl-carrier protein] reductase"/>
    <property type="match status" value="1"/>
</dbReference>
<keyword evidence="5" id="KW-1185">Reference proteome</keyword>
<evidence type="ECO:0000256" key="2">
    <source>
        <dbReference type="ARBA" id="ARBA00023002"/>
    </source>
</evidence>
<dbReference type="Gene3D" id="3.40.50.720">
    <property type="entry name" value="NAD(P)-binding Rossmann-like Domain"/>
    <property type="match status" value="1"/>
</dbReference>
<feature type="domain" description="Ketoreductase" evidence="3">
    <location>
        <begin position="8"/>
        <end position="186"/>
    </location>
</feature>
<evidence type="ECO:0000313" key="5">
    <source>
        <dbReference type="Proteomes" id="UP000321638"/>
    </source>
</evidence>
<dbReference type="SUPFAM" id="SSF51735">
    <property type="entry name" value="NAD(P)-binding Rossmann-fold domains"/>
    <property type="match status" value="1"/>
</dbReference>
<keyword evidence="2" id="KW-0560">Oxidoreductase</keyword>
<dbReference type="PRINTS" id="PR00081">
    <property type="entry name" value="GDHRDH"/>
</dbReference>
<accession>A0A5C8P8Q3</accession>
<dbReference type="PRINTS" id="PR00080">
    <property type="entry name" value="SDRFAMILY"/>
</dbReference>
<proteinExistence type="inferred from homology"/>
<dbReference type="InterPro" id="IPR036291">
    <property type="entry name" value="NAD(P)-bd_dom_sf"/>
</dbReference>
<evidence type="ECO:0000259" key="3">
    <source>
        <dbReference type="SMART" id="SM00822"/>
    </source>
</evidence>
<dbReference type="Proteomes" id="UP000321638">
    <property type="component" value="Unassembled WGS sequence"/>
</dbReference>
<organism evidence="4 5">
    <name type="scientific">Vineibacter terrae</name>
    <dbReference type="NCBI Taxonomy" id="2586908"/>
    <lineage>
        <taxon>Bacteria</taxon>
        <taxon>Pseudomonadati</taxon>
        <taxon>Pseudomonadota</taxon>
        <taxon>Alphaproteobacteria</taxon>
        <taxon>Hyphomicrobiales</taxon>
        <taxon>Vineibacter</taxon>
    </lineage>
</organism>
<dbReference type="Pfam" id="PF13561">
    <property type="entry name" value="adh_short_C2"/>
    <property type="match status" value="1"/>
</dbReference>
<comment type="caution">
    <text evidence="4">The sequence shown here is derived from an EMBL/GenBank/DDBJ whole genome shotgun (WGS) entry which is preliminary data.</text>
</comment>
<protein>
    <submittedName>
        <fullName evidence="4">SDR family oxidoreductase</fullName>
    </submittedName>
</protein>
<gene>
    <name evidence="4" type="ORF">FHP25_35680</name>
</gene>
<dbReference type="GO" id="GO:0016491">
    <property type="term" value="F:oxidoreductase activity"/>
    <property type="evidence" value="ECO:0007669"/>
    <property type="project" value="UniProtKB-KW"/>
</dbReference>
<dbReference type="EMBL" id="VDUZ01000064">
    <property type="protein sequence ID" value="TXL70175.1"/>
    <property type="molecule type" value="Genomic_DNA"/>
</dbReference>
<dbReference type="NCBIfam" id="NF009466">
    <property type="entry name" value="PRK12826.1-2"/>
    <property type="match status" value="1"/>
</dbReference>
<evidence type="ECO:0000256" key="1">
    <source>
        <dbReference type="ARBA" id="ARBA00006484"/>
    </source>
</evidence>
<dbReference type="InterPro" id="IPR057326">
    <property type="entry name" value="KR_dom"/>
</dbReference>
<dbReference type="RefSeq" id="WP_147851787.1">
    <property type="nucleotide sequence ID" value="NZ_VDUZ01000064.1"/>
</dbReference>
<evidence type="ECO:0000313" key="4">
    <source>
        <dbReference type="EMBL" id="TXL70175.1"/>
    </source>
</evidence>
<dbReference type="InterPro" id="IPR002347">
    <property type="entry name" value="SDR_fam"/>
</dbReference>
<name>A0A5C8P8Q3_9HYPH</name>
<dbReference type="PANTHER" id="PTHR42879:SF2">
    <property type="entry name" value="3-OXOACYL-[ACYL-CARRIER-PROTEIN] REDUCTASE FABG"/>
    <property type="match status" value="1"/>
</dbReference>
<reference evidence="4 5" key="1">
    <citation type="submission" date="2019-06" db="EMBL/GenBank/DDBJ databases">
        <title>New taxonomy in bacterial strain CC-CFT640, isolated from vineyard.</title>
        <authorList>
            <person name="Lin S.-Y."/>
            <person name="Tsai C.-F."/>
            <person name="Young C.-C."/>
        </authorList>
    </citation>
    <scope>NUCLEOTIDE SEQUENCE [LARGE SCALE GENOMIC DNA]</scope>
    <source>
        <strain evidence="4 5">CC-CFT640</strain>
    </source>
</reference>
<sequence length="249" mass="26260">MDLGLKDRVAIVTGSARGIGAETARMLASEGMAIVVSDIDGDGAVAAAKAIADNGGKAIGVRCDVRREEDVRAMAGAGRDAFGRIDVLVNNAGLVKDRSLLKMDETDWDLVLDVTLKGAFHCCRAVLPAMHERKWGRIINITSRALFGNPGQANYSSAKAGLVGFTRALSLEQARNGITVNAIAPGFIETEYIQSLPNYAHVRDNALAKNAVPFGGEPRDIASAVAFLASAHARYITGTTLFVTGGRYG</sequence>
<dbReference type="OrthoDB" id="9780084at2"/>
<dbReference type="PANTHER" id="PTHR42879">
    <property type="entry name" value="3-OXOACYL-(ACYL-CARRIER-PROTEIN) REDUCTASE"/>
    <property type="match status" value="1"/>
</dbReference>
<comment type="similarity">
    <text evidence="1">Belongs to the short-chain dehydrogenases/reductases (SDR) family.</text>
</comment>
<dbReference type="AlphaFoldDB" id="A0A5C8P8Q3"/>
<dbReference type="InterPro" id="IPR050259">
    <property type="entry name" value="SDR"/>
</dbReference>
<dbReference type="SMART" id="SM00822">
    <property type="entry name" value="PKS_KR"/>
    <property type="match status" value="1"/>
</dbReference>